<feature type="compositionally biased region" description="Basic and acidic residues" evidence="1">
    <location>
        <begin position="109"/>
        <end position="122"/>
    </location>
</feature>
<feature type="compositionally biased region" description="Gly residues" evidence="1">
    <location>
        <begin position="91"/>
        <end position="103"/>
    </location>
</feature>
<name>A0A368SME2_SETIT</name>
<organism evidence="2">
    <name type="scientific">Setaria italica</name>
    <name type="common">Foxtail millet</name>
    <name type="synonym">Panicum italicum</name>
    <dbReference type="NCBI Taxonomy" id="4555"/>
    <lineage>
        <taxon>Eukaryota</taxon>
        <taxon>Viridiplantae</taxon>
        <taxon>Streptophyta</taxon>
        <taxon>Embryophyta</taxon>
        <taxon>Tracheophyta</taxon>
        <taxon>Spermatophyta</taxon>
        <taxon>Magnoliopsida</taxon>
        <taxon>Liliopsida</taxon>
        <taxon>Poales</taxon>
        <taxon>Poaceae</taxon>
        <taxon>PACMAD clade</taxon>
        <taxon>Panicoideae</taxon>
        <taxon>Panicodae</taxon>
        <taxon>Paniceae</taxon>
        <taxon>Cenchrinae</taxon>
        <taxon>Setaria</taxon>
    </lineage>
</organism>
<dbReference type="AlphaFoldDB" id="A0A368SME2"/>
<feature type="compositionally biased region" description="Gly residues" evidence="1">
    <location>
        <begin position="25"/>
        <end position="38"/>
    </location>
</feature>
<evidence type="ECO:0000256" key="1">
    <source>
        <dbReference type="SAM" id="MobiDB-lite"/>
    </source>
</evidence>
<gene>
    <name evidence="2" type="ORF">SETIT_9G306100v2</name>
</gene>
<proteinExistence type="predicted"/>
<dbReference type="EMBL" id="CM003536">
    <property type="protein sequence ID" value="RCV43589.1"/>
    <property type="molecule type" value="Genomic_DNA"/>
</dbReference>
<evidence type="ECO:0000313" key="2">
    <source>
        <dbReference type="EMBL" id="RCV43589.1"/>
    </source>
</evidence>
<protein>
    <submittedName>
        <fullName evidence="2">Uncharacterized protein</fullName>
    </submittedName>
</protein>
<sequence length="191" mass="19592">MKRKRKLKKSDGVLDGGSAREEDGPGTGGVAGRGGTAEGDGRRPARGGEAPQQQPAEGDVPRQEVAGAGRRGRGKGAAAAARERRRRGRRGGGAVLWPGGGGAAAAEWAGKEGVPERGREGPESPAPPTNLPSARLAAAQAACRKPGGCKEGSGGASLLRGHQAWAPHLQPWWLVAAHFWCPHVQIHLAPS</sequence>
<reference evidence="2" key="2">
    <citation type="submission" date="2015-07" db="EMBL/GenBank/DDBJ databases">
        <authorList>
            <person name="Noorani M."/>
        </authorList>
    </citation>
    <scope>NUCLEOTIDE SEQUENCE</scope>
    <source>
        <strain evidence="2">Yugu1</strain>
    </source>
</reference>
<reference evidence="2" key="1">
    <citation type="journal article" date="2012" name="Nat. Biotechnol.">
        <title>Reference genome sequence of the model plant Setaria.</title>
        <authorList>
            <person name="Bennetzen J.L."/>
            <person name="Schmutz J."/>
            <person name="Wang H."/>
            <person name="Percifield R."/>
            <person name="Hawkins J."/>
            <person name="Pontaroli A.C."/>
            <person name="Estep M."/>
            <person name="Feng L."/>
            <person name="Vaughn J.N."/>
            <person name="Grimwood J."/>
            <person name="Jenkins J."/>
            <person name="Barry K."/>
            <person name="Lindquist E."/>
            <person name="Hellsten U."/>
            <person name="Deshpande S."/>
            <person name="Wang X."/>
            <person name="Wu X."/>
            <person name="Mitros T."/>
            <person name="Triplett J."/>
            <person name="Yang X."/>
            <person name="Ye C.Y."/>
            <person name="Mauro-Herrera M."/>
            <person name="Wang L."/>
            <person name="Li P."/>
            <person name="Sharma M."/>
            <person name="Sharma R."/>
            <person name="Ronald P.C."/>
            <person name="Panaud O."/>
            <person name="Kellogg E.A."/>
            <person name="Brutnell T.P."/>
            <person name="Doust A.N."/>
            <person name="Tuskan G.A."/>
            <person name="Rokhsar D."/>
            <person name="Devos K.M."/>
        </authorList>
    </citation>
    <scope>NUCLEOTIDE SEQUENCE [LARGE SCALE GENOMIC DNA]</scope>
    <source>
        <strain evidence="2">Yugu1</strain>
    </source>
</reference>
<accession>A0A368SME2</accession>
<feature type="region of interest" description="Disordered" evidence="1">
    <location>
        <begin position="1"/>
        <end position="154"/>
    </location>
</feature>